<keyword evidence="3" id="KW-1003">Cell membrane</keyword>
<evidence type="ECO:0000256" key="3">
    <source>
        <dbReference type="ARBA" id="ARBA00022475"/>
    </source>
</evidence>
<keyword evidence="6 9" id="KW-1133">Transmembrane helix</keyword>
<keyword evidence="4 9" id="KW-0812">Transmembrane</keyword>
<evidence type="ECO:0000256" key="6">
    <source>
        <dbReference type="ARBA" id="ARBA00022989"/>
    </source>
</evidence>
<accession>A0ABV3QWS1</accession>
<comment type="caution">
    <text evidence="10">The sequence shown here is derived from an EMBL/GenBank/DDBJ whole genome shotgun (WGS) entry which is preliminary data.</text>
</comment>
<gene>
    <name evidence="10" type="ORF">ABUE31_05805</name>
</gene>
<feature type="transmembrane region" description="Helical" evidence="9">
    <location>
        <begin position="228"/>
        <end position="247"/>
    </location>
</feature>
<keyword evidence="2" id="KW-0813">Transport</keyword>
<keyword evidence="5" id="KW-0029">Amino-acid transport</keyword>
<dbReference type="Pfam" id="PF02653">
    <property type="entry name" value="BPD_transp_2"/>
    <property type="match status" value="1"/>
</dbReference>
<evidence type="ECO:0000256" key="7">
    <source>
        <dbReference type="ARBA" id="ARBA00023136"/>
    </source>
</evidence>
<dbReference type="CDD" id="cd06582">
    <property type="entry name" value="TM_PBP1_LivH_like"/>
    <property type="match status" value="1"/>
</dbReference>
<feature type="transmembrane region" description="Helical" evidence="9">
    <location>
        <begin position="12"/>
        <end position="30"/>
    </location>
</feature>
<dbReference type="EMBL" id="JBFOCI010000002">
    <property type="protein sequence ID" value="MEW9805496.1"/>
    <property type="molecule type" value="Genomic_DNA"/>
</dbReference>
<evidence type="ECO:0000256" key="1">
    <source>
        <dbReference type="ARBA" id="ARBA00004651"/>
    </source>
</evidence>
<dbReference type="PANTHER" id="PTHR11795">
    <property type="entry name" value="BRANCHED-CHAIN AMINO ACID TRANSPORT SYSTEM PERMEASE PROTEIN LIVH"/>
    <property type="match status" value="1"/>
</dbReference>
<feature type="transmembrane region" description="Helical" evidence="9">
    <location>
        <begin position="100"/>
        <end position="122"/>
    </location>
</feature>
<feature type="transmembrane region" description="Helical" evidence="9">
    <location>
        <begin position="67"/>
        <end position="88"/>
    </location>
</feature>
<evidence type="ECO:0000313" key="11">
    <source>
        <dbReference type="Proteomes" id="UP001556196"/>
    </source>
</evidence>
<evidence type="ECO:0000256" key="2">
    <source>
        <dbReference type="ARBA" id="ARBA00022448"/>
    </source>
</evidence>
<sequence length="306" mass="32057">MLYFLQQVLNGLHAGALYALLAFGYVLTNGVLKRTNLAHGPVFAFAGQVLVLVAVYGWNVLWLTLPATVALGIVAAFAYAALTGVVLSRSVFLPLASRSPNAIVVATLGVALVLMELARLAAETRDFWLPPMLARTVTFLAADGFAVTLTVIQLANCALAVAVIGLAAAILSTSRLGRYWRAVSDDPAAAAMCGIDVIAVFHAAVIGGALLAALAGVMAALYYGNISFGTGLVYGLKVLFVTAVGGYRDPLRAALGAACFGIAESLWAGYFPLEWRDAWMFAFLVALLLLSRSGETAAGRIDVTRS</sequence>
<dbReference type="PANTHER" id="PTHR11795:SF445">
    <property type="entry name" value="AMINO ACID ABC TRANSPORTER PERMEASE PROTEIN"/>
    <property type="match status" value="1"/>
</dbReference>
<feature type="transmembrane region" description="Helical" evidence="9">
    <location>
        <begin position="145"/>
        <end position="171"/>
    </location>
</feature>
<evidence type="ECO:0000256" key="9">
    <source>
        <dbReference type="SAM" id="Phobius"/>
    </source>
</evidence>
<feature type="transmembrane region" description="Helical" evidence="9">
    <location>
        <begin position="197"/>
        <end position="222"/>
    </location>
</feature>
<organism evidence="10 11">
    <name type="scientific">Mesorhizobium marinum</name>
    <dbReference type="NCBI Taxonomy" id="3228790"/>
    <lineage>
        <taxon>Bacteria</taxon>
        <taxon>Pseudomonadati</taxon>
        <taxon>Pseudomonadota</taxon>
        <taxon>Alphaproteobacteria</taxon>
        <taxon>Hyphomicrobiales</taxon>
        <taxon>Phyllobacteriaceae</taxon>
        <taxon>Mesorhizobium</taxon>
    </lineage>
</organism>
<protein>
    <submittedName>
        <fullName evidence="10">Branched-chain amino acid ABC transporter permease</fullName>
    </submittedName>
</protein>
<dbReference type="RefSeq" id="WP_367722594.1">
    <property type="nucleotide sequence ID" value="NZ_JBFOCI010000002.1"/>
</dbReference>
<keyword evidence="11" id="KW-1185">Reference proteome</keyword>
<reference evidence="10 11" key="1">
    <citation type="submission" date="2024-06" db="EMBL/GenBank/DDBJ databases">
        <authorList>
            <person name="Tuo L."/>
        </authorList>
    </citation>
    <scope>NUCLEOTIDE SEQUENCE [LARGE SCALE GENOMIC DNA]</scope>
    <source>
        <strain evidence="10 11">ZMM04-5</strain>
    </source>
</reference>
<feature type="transmembrane region" description="Helical" evidence="9">
    <location>
        <begin position="42"/>
        <end position="61"/>
    </location>
</feature>
<dbReference type="InterPro" id="IPR052157">
    <property type="entry name" value="BCAA_transport_permease"/>
</dbReference>
<evidence type="ECO:0000256" key="5">
    <source>
        <dbReference type="ARBA" id="ARBA00022970"/>
    </source>
</evidence>
<feature type="transmembrane region" description="Helical" evidence="9">
    <location>
        <begin position="254"/>
        <end position="273"/>
    </location>
</feature>
<keyword evidence="7 9" id="KW-0472">Membrane</keyword>
<evidence type="ECO:0000313" key="10">
    <source>
        <dbReference type="EMBL" id="MEW9805496.1"/>
    </source>
</evidence>
<dbReference type="InterPro" id="IPR001851">
    <property type="entry name" value="ABC_transp_permease"/>
</dbReference>
<proteinExistence type="inferred from homology"/>
<evidence type="ECO:0000256" key="8">
    <source>
        <dbReference type="ARBA" id="ARBA00037998"/>
    </source>
</evidence>
<name>A0ABV3QWS1_9HYPH</name>
<evidence type="ECO:0000256" key="4">
    <source>
        <dbReference type="ARBA" id="ARBA00022692"/>
    </source>
</evidence>
<dbReference type="Proteomes" id="UP001556196">
    <property type="component" value="Unassembled WGS sequence"/>
</dbReference>
<comment type="similarity">
    <text evidence="8">Belongs to the binding-protein-dependent transport system permease family. LivHM subfamily.</text>
</comment>
<feature type="transmembrane region" description="Helical" evidence="9">
    <location>
        <begin position="279"/>
        <end position="298"/>
    </location>
</feature>
<comment type="subcellular location">
    <subcellularLocation>
        <location evidence="1">Cell membrane</location>
        <topology evidence="1">Multi-pass membrane protein</topology>
    </subcellularLocation>
</comment>